<reference evidence="2" key="1">
    <citation type="submission" date="2023-03" db="EMBL/GenBank/DDBJ databases">
        <authorList>
            <person name="Steffen K."/>
            <person name="Cardenas P."/>
        </authorList>
    </citation>
    <scope>NUCLEOTIDE SEQUENCE</scope>
</reference>
<sequence length="39" mass="4417">MKITITPLLASRWIIITATVSKLSTSFLLNLWRSARVSQ</sequence>
<dbReference type="Proteomes" id="UP001174909">
    <property type="component" value="Unassembled WGS sequence"/>
</dbReference>
<dbReference type="AlphaFoldDB" id="A0AA35TU42"/>
<evidence type="ECO:0000256" key="1">
    <source>
        <dbReference type="SAM" id="Phobius"/>
    </source>
</evidence>
<keyword evidence="1" id="KW-0472">Membrane</keyword>
<keyword evidence="1" id="KW-1133">Transmembrane helix</keyword>
<comment type="caution">
    <text evidence="2">The sequence shown here is derived from an EMBL/GenBank/DDBJ whole genome shotgun (WGS) entry which is preliminary data.</text>
</comment>
<dbReference type="EMBL" id="CASHTH010004163">
    <property type="protein sequence ID" value="CAI8054239.1"/>
    <property type="molecule type" value="Genomic_DNA"/>
</dbReference>
<evidence type="ECO:0000313" key="2">
    <source>
        <dbReference type="EMBL" id="CAI8054239.1"/>
    </source>
</evidence>
<name>A0AA35TU42_GEOBA</name>
<feature type="transmembrane region" description="Helical" evidence="1">
    <location>
        <begin position="12"/>
        <end position="32"/>
    </location>
</feature>
<evidence type="ECO:0000313" key="3">
    <source>
        <dbReference type="Proteomes" id="UP001174909"/>
    </source>
</evidence>
<organism evidence="2 3">
    <name type="scientific">Geodia barretti</name>
    <name type="common">Barrett's horny sponge</name>
    <dbReference type="NCBI Taxonomy" id="519541"/>
    <lineage>
        <taxon>Eukaryota</taxon>
        <taxon>Metazoa</taxon>
        <taxon>Porifera</taxon>
        <taxon>Demospongiae</taxon>
        <taxon>Heteroscleromorpha</taxon>
        <taxon>Tetractinellida</taxon>
        <taxon>Astrophorina</taxon>
        <taxon>Geodiidae</taxon>
        <taxon>Geodia</taxon>
    </lineage>
</organism>
<protein>
    <submittedName>
        <fullName evidence="2">Uncharacterized protein</fullName>
    </submittedName>
</protein>
<gene>
    <name evidence="2" type="ORF">GBAR_LOCUS29629</name>
</gene>
<keyword evidence="3" id="KW-1185">Reference proteome</keyword>
<proteinExistence type="predicted"/>
<accession>A0AA35TU42</accession>
<keyword evidence="1" id="KW-0812">Transmembrane</keyword>